<dbReference type="Gene3D" id="3.30.160.250">
    <property type="match status" value="1"/>
</dbReference>
<dbReference type="RefSeq" id="WP_111960336.1">
    <property type="nucleotide sequence ID" value="NZ_CP036313.1"/>
</dbReference>
<reference evidence="2 5" key="2">
    <citation type="submission" date="2019-02" db="EMBL/GenBank/DDBJ databases">
        <title>Complete genome sequence of Desulfobacter hydrogenophilus AcRS1.</title>
        <authorList>
            <person name="Marietou A."/>
            <person name="Lund M.B."/>
            <person name="Marshall I.P.G."/>
            <person name="Schreiber L."/>
            <person name="Jorgensen B."/>
        </authorList>
    </citation>
    <scope>NUCLEOTIDE SEQUENCE [LARGE SCALE GENOMIC DNA]</scope>
    <source>
        <strain evidence="2 5">AcRS1</strain>
    </source>
</reference>
<dbReference type="InterPro" id="IPR035069">
    <property type="entry name" value="TTHA1013/TTHA0281-like"/>
</dbReference>
<dbReference type="Pfam" id="PF15919">
    <property type="entry name" value="HicB_lk_antitox"/>
    <property type="match status" value="1"/>
</dbReference>
<dbReference type="PANTHER" id="PTHR34504:SF2">
    <property type="entry name" value="UPF0150 PROTEIN SSL0259"/>
    <property type="match status" value="1"/>
</dbReference>
<dbReference type="InterPro" id="IPR051404">
    <property type="entry name" value="TA_system_antitoxin"/>
</dbReference>
<reference evidence="3 4" key="1">
    <citation type="submission" date="2018-06" db="EMBL/GenBank/DDBJ databases">
        <title>Complete Genome Sequence of Desulfobacter hydrogenophilus (DSM3380).</title>
        <authorList>
            <person name="Marietou A."/>
            <person name="Schreiber L."/>
            <person name="Marshall I."/>
            <person name="Jorgensen B."/>
        </authorList>
    </citation>
    <scope>NUCLEOTIDE SEQUENCE [LARGE SCALE GENOMIC DNA]</scope>
    <source>
        <strain evidence="3 4">DSM 3380</strain>
    </source>
</reference>
<dbReference type="EMBL" id="CP036313">
    <property type="protein sequence ID" value="QBH14108.1"/>
    <property type="molecule type" value="Genomic_DNA"/>
</dbReference>
<dbReference type="Proteomes" id="UP000293902">
    <property type="component" value="Chromosome"/>
</dbReference>
<dbReference type="SUPFAM" id="SSF143100">
    <property type="entry name" value="TTHA1013/TTHA0281-like"/>
    <property type="match status" value="1"/>
</dbReference>
<keyword evidence="5" id="KW-1185">Reference proteome</keyword>
<accession>A0A328F8V7</accession>
<dbReference type="EMBL" id="QLNI01000067">
    <property type="protein sequence ID" value="RAM00080.1"/>
    <property type="molecule type" value="Genomic_DNA"/>
</dbReference>
<evidence type="ECO:0000313" key="4">
    <source>
        <dbReference type="Proteomes" id="UP000248798"/>
    </source>
</evidence>
<name>A0A328F8V7_9BACT</name>
<feature type="domain" description="HicB-like antitoxin of toxin-antitoxin system" evidence="1">
    <location>
        <begin position="11"/>
        <end position="56"/>
    </location>
</feature>
<dbReference type="AlphaFoldDB" id="A0A328F8V7"/>
<evidence type="ECO:0000313" key="2">
    <source>
        <dbReference type="EMBL" id="QBH14108.1"/>
    </source>
</evidence>
<dbReference type="InterPro" id="IPR031807">
    <property type="entry name" value="HicB-like"/>
</dbReference>
<dbReference type="PANTHER" id="PTHR34504">
    <property type="entry name" value="ANTITOXIN HICB"/>
    <property type="match status" value="1"/>
</dbReference>
<evidence type="ECO:0000313" key="5">
    <source>
        <dbReference type="Proteomes" id="UP000293902"/>
    </source>
</evidence>
<dbReference type="OrthoDB" id="9807959at2"/>
<protein>
    <submittedName>
        <fullName evidence="3">Type II toxin-antitoxin system HicB family antitoxin</fullName>
    </submittedName>
</protein>
<organism evidence="3 4">
    <name type="scientific">Desulfobacter hydrogenophilus</name>
    <dbReference type="NCBI Taxonomy" id="2291"/>
    <lineage>
        <taxon>Bacteria</taxon>
        <taxon>Pseudomonadati</taxon>
        <taxon>Thermodesulfobacteriota</taxon>
        <taxon>Desulfobacteria</taxon>
        <taxon>Desulfobacterales</taxon>
        <taxon>Desulfobacteraceae</taxon>
        <taxon>Desulfobacter</taxon>
    </lineage>
</organism>
<proteinExistence type="predicted"/>
<sequence>MKYRVYFYYDSDYRGYVADALDLPGCVSQGRTMEDAKQNIKDAINAYIEVECEKSAEDRSYHLPEESFIGEIAVG</sequence>
<evidence type="ECO:0000313" key="3">
    <source>
        <dbReference type="EMBL" id="RAM00080.1"/>
    </source>
</evidence>
<dbReference type="Proteomes" id="UP000248798">
    <property type="component" value="Unassembled WGS sequence"/>
</dbReference>
<gene>
    <name evidence="3" type="ORF">DO021_21045</name>
    <name evidence="2" type="ORF">EYB58_15000</name>
</gene>
<evidence type="ECO:0000259" key="1">
    <source>
        <dbReference type="Pfam" id="PF15919"/>
    </source>
</evidence>